<keyword evidence="2" id="KW-1185">Reference proteome</keyword>
<protein>
    <submittedName>
        <fullName evidence="1">Tetratricopeptide repeat protein</fullName>
    </submittedName>
</protein>
<dbReference type="InterPro" id="IPR006597">
    <property type="entry name" value="Sel1-like"/>
</dbReference>
<dbReference type="Pfam" id="PF08238">
    <property type="entry name" value="Sel1"/>
    <property type="match status" value="6"/>
</dbReference>
<dbReference type="InterPro" id="IPR050767">
    <property type="entry name" value="Sel1_AlgK"/>
</dbReference>
<dbReference type="Proteomes" id="UP001565200">
    <property type="component" value="Unassembled WGS sequence"/>
</dbReference>
<accession>A0ABV4CSX1</accession>
<sequence>MNGTYSPEVATAIDLIWKSFNKEKMQQGYAMLEKAANKGDADAFCYLGRCHMGEEYVWCGGDFDVDEDRASQLIKESVRRGSASGVLCALRNGNLTPGVMRDMPFSSVKEAFSEILDQAKGGDAFCLYMIGNAMFWGDYLIIEKGEADKYNDEEEYNEFAYPIAAEYYEKSFDAGLSCAFGNYRTIYDSGLADIDEDTYEEYFQQLADNGDPLVCSDFGKYLEDEYENREKEALIYYRRAYDLGDKRSAYNLATCYGRGYGTPQNLDKAFEYYNIAAEAGEPGAMFELGNFYFEGRGNVTRDYAKAVYWLGKSYDSYDEERRWRPAAELAILHQDGLGTIQDDDMAYRRLSEIEDIVDEIWEPLDAQVLNALGVAYAFGRGTDTDIPRGIEYFDRAIEYGSEEAARNKAMFKKSIFGRWSRR</sequence>
<organism evidence="1 2">
    <name type="scientific">Heminiphilus faecis</name>
    <dbReference type="NCBI Taxonomy" id="2601703"/>
    <lineage>
        <taxon>Bacteria</taxon>
        <taxon>Pseudomonadati</taxon>
        <taxon>Bacteroidota</taxon>
        <taxon>Bacteroidia</taxon>
        <taxon>Bacteroidales</taxon>
        <taxon>Muribaculaceae</taxon>
        <taxon>Heminiphilus</taxon>
    </lineage>
</organism>
<name>A0ABV4CSX1_9BACT</name>
<dbReference type="Gene3D" id="1.25.40.10">
    <property type="entry name" value="Tetratricopeptide repeat domain"/>
    <property type="match status" value="1"/>
</dbReference>
<evidence type="ECO:0000313" key="2">
    <source>
        <dbReference type="Proteomes" id="UP001565200"/>
    </source>
</evidence>
<dbReference type="PANTHER" id="PTHR11102:SF160">
    <property type="entry name" value="ERAD-ASSOCIATED E3 UBIQUITIN-PROTEIN LIGASE COMPONENT HRD3"/>
    <property type="match status" value="1"/>
</dbReference>
<reference evidence="1 2" key="1">
    <citation type="submission" date="2024-03" db="EMBL/GenBank/DDBJ databases">
        <title>Mouse gut bacterial collection (mGBC) of GemPharmatech.</title>
        <authorList>
            <person name="He Y."/>
            <person name="Dong L."/>
            <person name="Wu D."/>
            <person name="Gao X."/>
            <person name="Lin Z."/>
        </authorList>
    </citation>
    <scope>NUCLEOTIDE SEQUENCE [LARGE SCALE GENOMIC DNA]</scope>
    <source>
        <strain evidence="1 2">54-13</strain>
    </source>
</reference>
<dbReference type="RefSeq" id="WP_121698354.1">
    <property type="nucleotide sequence ID" value="NZ_JBCLPP010000005.1"/>
</dbReference>
<dbReference type="PANTHER" id="PTHR11102">
    <property type="entry name" value="SEL-1-LIKE PROTEIN"/>
    <property type="match status" value="1"/>
</dbReference>
<proteinExistence type="predicted"/>
<dbReference type="InterPro" id="IPR011990">
    <property type="entry name" value="TPR-like_helical_dom_sf"/>
</dbReference>
<comment type="caution">
    <text evidence="1">The sequence shown here is derived from an EMBL/GenBank/DDBJ whole genome shotgun (WGS) entry which is preliminary data.</text>
</comment>
<dbReference type="EMBL" id="JBCLPP010000005">
    <property type="protein sequence ID" value="MEY8244487.1"/>
    <property type="molecule type" value="Genomic_DNA"/>
</dbReference>
<dbReference type="SMART" id="SM00671">
    <property type="entry name" value="SEL1"/>
    <property type="match status" value="4"/>
</dbReference>
<gene>
    <name evidence="1" type="ORF">AAK873_02500</name>
</gene>
<evidence type="ECO:0000313" key="1">
    <source>
        <dbReference type="EMBL" id="MEY8244487.1"/>
    </source>
</evidence>
<dbReference type="SUPFAM" id="SSF81901">
    <property type="entry name" value="HCP-like"/>
    <property type="match status" value="1"/>
</dbReference>